<evidence type="ECO:0000256" key="11">
    <source>
        <dbReference type="ARBA" id="ARBA00023136"/>
    </source>
</evidence>
<protein>
    <recommendedName>
        <fullName evidence="17">TIR domain-containing protein</fullName>
    </recommendedName>
</protein>
<evidence type="ECO:0000256" key="12">
    <source>
        <dbReference type="ARBA" id="ARBA00023170"/>
    </source>
</evidence>
<evidence type="ECO:0000256" key="8">
    <source>
        <dbReference type="ARBA" id="ARBA00022753"/>
    </source>
</evidence>
<dbReference type="InterPro" id="IPR003591">
    <property type="entry name" value="Leu-rich_rpt_typical-subtyp"/>
</dbReference>
<evidence type="ECO:0000256" key="7">
    <source>
        <dbReference type="ARBA" id="ARBA00022737"/>
    </source>
</evidence>
<dbReference type="SUPFAM" id="SSF52058">
    <property type="entry name" value="L domain-like"/>
    <property type="match status" value="1"/>
</dbReference>
<dbReference type="EMBL" id="CAWYQH010000141">
    <property type="protein sequence ID" value="CAK8694516.1"/>
    <property type="molecule type" value="Genomic_DNA"/>
</dbReference>
<evidence type="ECO:0000256" key="16">
    <source>
        <dbReference type="SAM" id="Phobius"/>
    </source>
</evidence>
<dbReference type="PROSITE" id="PS50104">
    <property type="entry name" value="TIR"/>
    <property type="match status" value="1"/>
</dbReference>
<keyword evidence="19" id="KW-1185">Reference proteome</keyword>
<name>A0ABP0GU87_CLALP</name>
<evidence type="ECO:0000256" key="1">
    <source>
        <dbReference type="ARBA" id="ARBA00004177"/>
    </source>
</evidence>
<dbReference type="PANTHER" id="PTHR47410:SF4">
    <property type="entry name" value="TOLL-LIKE RECEPTOR 9"/>
    <property type="match status" value="1"/>
</dbReference>
<dbReference type="Pfam" id="PF13855">
    <property type="entry name" value="LRR_8"/>
    <property type="match status" value="1"/>
</dbReference>
<proteinExistence type="inferred from homology"/>
<gene>
    <name evidence="18" type="ORF">CVLEPA_LOCUS27882</name>
</gene>
<dbReference type="PROSITE" id="PS51450">
    <property type="entry name" value="LRR"/>
    <property type="match status" value="2"/>
</dbReference>
<comment type="subcellular location">
    <subcellularLocation>
        <location evidence="15">Endomembrane system</location>
        <topology evidence="15">Single-pass type I membrane protein</topology>
    </subcellularLocation>
    <subcellularLocation>
        <location evidence="1">Endosome</location>
    </subcellularLocation>
</comment>
<reference evidence="18 19" key="1">
    <citation type="submission" date="2024-02" db="EMBL/GenBank/DDBJ databases">
        <authorList>
            <person name="Daric V."/>
            <person name="Darras S."/>
        </authorList>
    </citation>
    <scope>NUCLEOTIDE SEQUENCE [LARGE SCALE GENOMIC DNA]</scope>
</reference>
<evidence type="ECO:0000313" key="18">
    <source>
        <dbReference type="EMBL" id="CAK8694516.1"/>
    </source>
</evidence>
<dbReference type="InterPro" id="IPR001611">
    <property type="entry name" value="Leu-rich_rpt"/>
</dbReference>
<keyword evidence="10 16" id="KW-1133">Transmembrane helix</keyword>
<comment type="caution">
    <text evidence="18">The sequence shown here is derived from an EMBL/GenBank/DDBJ whole genome shotgun (WGS) entry which is preliminary data.</text>
</comment>
<evidence type="ECO:0000259" key="17">
    <source>
        <dbReference type="PROSITE" id="PS50104"/>
    </source>
</evidence>
<keyword evidence="9" id="KW-0391">Immunity</keyword>
<dbReference type="Gene3D" id="3.40.50.10140">
    <property type="entry name" value="Toll/interleukin-1 receptor homology (TIR) domain"/>
    <property type="match status" value="1"/>
</dbReference>
<evidence type="ECO:0000256" key="3">
    <source>
        <dbReference type="ARBA" id="ARBA00022588"/>
    </source>
</evidence>
<keyword evidence="14" id="KW-0395">Inflammatory response</keyword>
<evidence type="ECO:0000256" key="5">
    <source>
        <dbReference type="ARBA" id="ARBA00022692"/>
    </source>
</evidence>
<dbReference type="Proteomes" id="UP001642483">
    <property type="component" value="Unassembled WGS sequence"/>
</dbReference>
<evidence type="ECO:0000256" key="2">
    <source>
        <dbReference type="ARBA" id="ARBA00009634"/>
    </source>
</evidence>
<keyword evidence="12" id="KW-0675">Receptor</keyword>
<evidence type="ECO:0000256" key="14">
    <source>
        <dbReference type="ARBA" id="ARBA00023198"/>
    </source>
</evidence>
<keyword evidence="3" id="KW-0399">Innate immunity</keyword>
<comment type="similarity">
    <text evidence="2">Belongs to the Toll-like receptor family.</text>
</comment>
<accession>A0ABP0GU87</accession>
<dbReference type="InterPro" id="IPR000157">
    <property type="entry name" value="TIR_dom"/>
</dbReference>
<evidence type="ECO:0000256" key="4">
    <source>
        <dbReference type="ARBA" id="ARBA00022614"/>
    </source>
</evidence>
<evidence type="ECO:0000256" key="13">
    <source>
        <dbReference type="ARBA" id="ARBA00023180"/>
    </source>
</evidence>
<keyword evidence="5 16" id="KW-0812">Transmembrane</keyword>
<evidence type="ECO:0000256" key="10">
    <source>
        <dbReference type="ARBA" id="ARBA00022989"/>
    </source>
</evidence>
<keyword evidence="8" id="KW-0967">Endosome</keyword>
<keyword evidence="13" id="KW-0325">Glycoprotein</keyword>
<dbReference type="InterPro" id="IPR032675">
    <property type="entry name" value="LRR_dom_sf"/>
</dbReference>
<dbReference type="PANTHER" id="PTHR47410">
    <property type="entry name" value="TOLL-LIKE RECEPTOR 7-RELATED"/>
    <property type="match status" value="1"/>
</dbReference>
<keyword evidence="4" id="KW-0433">Leucine-rich repeat</keyword>
<keyword evidence="7" id="KW-0677">Repeat</keyword>
<sequence>MKNTDDNSKADDNNGNFSGNFEKGLEKLFDKSAHLDDHLAQMTSNRVEANKQANTWKNLDHQECDLGSVLYFSSNYILKIRTTKIVSKSLLFLSQFQHPLKLEYRGSGTSLFSILVLSAKLNAAEIYDVDFSDNIMSFHDELLLAYVFQKFPAARKISLRKCGISNPKILLRNSQVISLDLSENKLPQLPMETLWVMRDLLALSLYSNKISQLDRRMFDSVPRLTYLDLSNNEISYICRDFFAANASNLRTLFLKNNYISQITSDIFPMNFLEHIEFLDIRWNSISCSCELTTIFGKWLTKAPYTIAQRVGILPKCTPLIDSNYGGCVKCLISSGLFADQSLLSYSANITCQSDFYFNICVSFSSFIIAFIVAGLVFTSKRWKLWLARYATKAIMFSEKSYDDDDDDDDDSFAFHACVVYDKENRKVGDWVDQHMIPNLTNCPPFFKMTVNGRDDQCGSLRVNQLLMQIQSSRKTIVILTGDYGKSNVGRYVLSVLECLKYSKGRDKAVLITFERDVLVGGMIRRRLHDHDWSLLQVPEDEDTWPMFWDGMRLALTI</sequence>
<evidence type="ECO:0000313" key="19">
    <source>
        <dbReference type="Proteomes" id="UP001642483"/>
    </source>
</evidence>
<keyword evidence="6" id="KW-0732">Signal</keyword>
<evidence type="ECO:0000256" key="6">
    <source>
        <dbReference type="ARBA" id="ARBA00022729"/>
    </source>
</evidence>
<evidence type="ECO:0000256" key="9">
    <source>
        <dbReference type="ARBA" id="ARBA00022859"/>
    </source>
</evidence>
<dbReference type="Gene3D" id="3.80.10.10">
    <property type="entry name" value="Ribonuclease Inhibitor"/>
    <property type="match status" value="1"/>
</dbReference>
<feature type="transmembrane region" description="Helical" evidence="16">
    <location>
        <begin position="355"/>
        <end position="378"/>
    </location>
</feature>
<dbReference type="SUPFAM" id="SSF52200">
    <property type="entry name" value="Toll/Interleukin receptor TIR domain"/>
    <property type="match status" value="1"/>
</dbReference>
<keyword evidence="11 16" id="KW-0472">Membrane</keyword>
<organism evidence="18 19">
    <name type="scientific">Clavelina lepadiformis</name>
    <name type="common">Light-bulb sea squirt</name>
    <name type="synonym">Ascidia lepadiformis</name>
    <dbReference type="NCBI Taxonomy" id="159417"/>
    <lineage>
        <taxon>Eukaryota</taxon>
        <taxon>Metazoa</taxon>
        <taxon>Chordata</taxon>
        <taxon>Tunicata</taxon>
        <taxon>Ascidiacea</taxon>
        <taxon>Aplousobranchia</taxon>
        <taxon>Clavelinidae</taxon>
        <taxon>Clavelina</taxon>
    </lineage>
</organism>
<dbReference type="SMART" id="SM00369">
    <property type="entry name" value="LRR_TYP"/>
    <property type="match status" value="3"/>
</dbReference>
<dbReference type="InterPro" id="IPR035897">
    <property type="entry name" value="Toll_tir_struct_dom_sf"/>
</dbReference>
<evidence type="ECO:0000256" key="15">
    <source>
        <dbReference type="ARBA" id="ARBA00046288"/>
    </source>
</evidence>
<feature type="domain" description="TIR" evidence="17">
    <location>
        <begin position="412"/>
        <end position="555"/>
    </location>
</feature>